<feature type="region of interest" description="Disordered" evidence="1">
    <location>
        <begin position="1"/>
        <end position="28"/>
    </location>
</feature>
<evidence type="ECO:0000313" key="2">
    <source>
        <dbReference type="EMBL" id="GAQ78322.1"/>
    </source>
</evidence>
<keyword evidence="3" id="KW-1185">Reference proteome</keyword>
<protein>
    <submittedName>
        <fullName evidence="2">Uncharacterized protein</fullName>
    </submittedName>
</protein>
<reference evidence="2 3" key="1">
    <citation type="journal article" date="2014" name="Nat. Commun.">
        <title>Klebsormidium flaccidum genome reveals primary factors for plant terrestrial adaptation.</title>
        <authorList>
            <person name="Hori K."/>
            <person name="Maruyama F."/>
            <person name="Fujisawa T."/>
            <person name="Togashi T."/>
            <person name="Yamamoto N."/>
            <person name="Seo M."/>
            <person name="Sato S."/>
            <person name="Yamada T."/>
            <person name="Mori H."/>
            <person name="Tajima N."/>
            <person name="Moriyama T."/>
            <person name="Ikeuchi M."/>
            <person name="Watanabe M."/>
            <person name="Wada H."/>
            <person name="Kobayashi K."/>
            <person name="Saito M."/>
            <person name="Masuda T."/>
            <person name="Sasaki-Sekimoto Y."/>
            <person name="Mashiguchi K."/>
            <person name="Awai K."/>
            <person name="Shimojima M."/>
            <person name="Masuda S."/>
            <person name="Iwai M."/>
            <person name="Nobusawa T."/>
            <person name="Narise T."/>
            <person name="Kondo S."/>
            <person name="Saito H."/>
            <person name="Sato R."/>
            <person name="Murakawa M."/>
            <person name="Ihara Y."/>
            <person name="Oshima-Yamada Y."/>
            <person name="Ohtaka K."/>
            <person name="Satoh M."/>
            <person name="Sonobe K."/>
            <person name="Ishii M."/>
            <person name="Ohtani R."/>
            <person name="Kanamori-Sato M."/>
            <person name="Honoki R."/>
            <person name="Miyazaki D."/>
            <person name="Mochizuki H."/>
            <person name="Umetsu J."/>
            <person name="Higashi K."/>
            <person name="Shibata D."/>
            <person name="Kamiya Y."/>
            <person name="Sato N."/>
            <person name="Nakamura Y."/>
            <person name="Tabata S."/>
            <person name="Ida S."/>
            <person name="Kurokawa K."/>
            <person name="Ohta H."/>
        </authorList>
    </citation>
    <scope>NUCLEOTIDE SEQUENCE [LARGE SCALE GENOMIC DNA]</scope>
    <source>
        <strain evidence="2 3">NIES-2285</strain>
    </source>
</reference>
<name>A0A1Y1HL09_KLENI</name>
<dbReference type="AlphaFoldDB" id="A0A1Y1HL09"/>
<evidence type="ECO:0000313" key="3">
    <source>
        <dbReference type="Proteomes" id="UP000054558"/>
    </source>
</evidence>
<gene>
    <name evidence="2" type="ORF">KFL_000110190</name>
</gene>
<proteinExistence type="predicted"/>
<evidence type="ECO:0000256" key="1">
    <source>
        <dbReference type="SAM" id="MobiDB-lite"/>
    </source>
</evidence>
<dbReference type="EMBL" id="DF236960">
    <property type="protein sequence ID" value="GAQ78322.1"/>
    <property type="molecule type" value="Genomic_DNA"/>
</dbReference>
<feature type="compositionally biased region" description="Basic and acidic residues" evidence="1">
    <location>
        <begin position="57"/>
        <end position="109"/>
    </location>
</feature>
<feature type="compositionally biased region" description="Basic and acidic residues" evidence="1">
    <location>
        <begin position="8"/>
        <end position="17"/>
    </location>
</feature>
<sequence length="116" mass="12819">MSGGFDSVEERTSDARRVSGSGFKTGPKWKLWQPAVGIVDAFEGDPSVETSTGLKGGGEEPAEKKMGRGEVEKGERTEELEMGEHGGKKNWKRENNWKGDWKGEGDRIKTHQRQNG</sequence>
<dbReference type="Proteomes" id="UP000054558">
    <property type="component" value="Unassembled WGS sequence"/>
</dbReference>
<organism evidence="2 3">
    <name type="scientific">Klebsormidium nitens</name>
    <name type="common">Green alga</name>
    <name type="synonym">Ulothrix nitens</name>
    <dbReference type="NCBI Taxonomy" id="105231"/>
    <lineage>
        <taxon>Eukaryota</taxon>
        <taxon>Viridiplantae</taxon>
        <taxon>Streptophyta</taxon>
        <taxon>Klebsormidiophyceae</taxon>
        <taxon>Klebsormidiales</taxon>
        <taxon>Klebsormidiaceae</taxon>
        <taxon>Klebsormidium</taxon>
    </lineage>
</organism>
<accession>A0A1Y1HL09</accession>
<feature type="region of interest" description="Disordered" evidence="1">
    <location>
        <begin position="43"/>
        <end position="116"/>
    </location>
</feature>